<sequence length="159" mass="17392">MGFVHMLDPDPNLYLHPVHHRAATLHFSACGHYLDYEETARKAHSPQAAMQYVSKCFWQKQFPAPTAAVAAAPELRLQSPLAPSLWVADIVIDNRPMPASRQRLSSLVGFPGFQNPITSGGTYTPESSVAASLLYEPGLLLCCCEEISEGIKLADLEAK</sequence>
<reference evidence="1 2" key="1">
    <citation type="journal article" date="2016" name="Mol. Biol. Evol.">
        <title>Comparative Genomics of Early-Diverging Mushroom-Forming Fungi Provides Insights into the Origins of Lignocellulose Decay Capabilities.</title>
        <authorList>
            <person name="Nagy L.G."/>
            <person name="Riley R."/>
            <person name="Tritt A."/>
            <person name="Adam C."/>
            <person name="Daum C."/>
            <person name="Floudas D."/>
            <person name="Sun H."/>
            <person name="Yadav J.S."/>
            <person name="Pangilinan J."/>
            <person name="Larsson K.H."/>
            <person name="Matsuura K."/>
            <person name="Barry K."/>
            <person name="Labutti K."/>
            <person name="Kuo R."/>
            <person name="Ohm R.A."/>
            <person name="Bhattacharya S.S."/>
            <person name="Shirouzu T."/>
            <person name="Yoshinaga Y."/>
            <person name="Martin F.M."/>
            <person name="Grigoriev I.V."/>
            <person name="Hibbett D.S."/>
        </authorList>
    </citation>
    <scope>NUCLEOTIDE SEQUENCE [LARGE SCALE GENOMIC DNA]</scope>
    <source>
        <strain evidence="1 2">CBS 109695</strain>
    </source>
</reference>
<accession>A0A166CBF5</accession>
<gene>
    <name evidence="1" type="ORF">FIBSPDRAFT_936347</name>
</gene>
<protein>
    <submittedName>
        <fullName evidence="1">Uncharacterized protein</fullName>
    </submittedName>
</protein>
<name>A0A166CBF5_9AGAM</name>
<evidence type="ECO:0000313" key="2">
    <source>
        <dbReference type="Proteomes" id="UP000076532"/>
    </source>
</evidence>
<evidence type="ECO:0000313" key="1">
    <source>
        <dbReference type="EMBL" id="KZP13482.1"/>
    </source>
</evidence>
<dbReference type="AlphaFoldDB" id="A0A166CBF5"/>
<proteinExistence type="predicted"/>
<dbReference type="Proteomes" id="UP000076532">
    <property type="component" value="Unassembled WGS sequence"/>
</dbReference>
<keyword evidence="2" id="KW-1185">Reference proteome</keyword>
<organism evidence="1 2">
    <name type="scientific">Athelia psychrophila</name>
    <dbReference type="NCBI Taxonomy" id="1759441"/>
    <lineage>
        <taxon>Eukaryota</taxon>
        <taxon>Fungi</taxon>
        <taxon>Dikarya</taxon>
        <taxon>Basidiomycota</taxon>
        <taxon>Agaricomycotina</taxon>
        <taxon>Agaricomycetes</taxon>
        <taxon>Agaricomycetidae</taxon>
        <taxon>Atheliales</taxon>
        <taxon>Atheliaceae</taxon>
        <taxon>Athelia</taxon>
    </lineage>
</organism>
<dbReference type="EMBL" id="KV417632">
    <property type="protein sequence ID" value="KZP13482.1"/>
    <property type="molecule type" value="Genomic_DNA"/>
</dbReference>